<proteinExistence type="predicted"/>
<dbReference type="AlphaFoldDB" id="A0A7W9CK78"/>
<organism evidence="3 4">
    <name type="scientific">Brevundimonas variabilis</name>
    <dbReference type="NCBI Taxonomy" id="74312"/>
    <lineage>
        <taxon>Bacteria</taxon>
        <taxon>Pseudomonadati</taxon>
        <taxon>Pseudomonadota</taxon>
        <taxon>Alphaproteobacteria</taxon>
        <taxon>Caulobacterales</taxon>
        <taxon>Caulobacteraceae</taxon>
        <taxon>Brevundimonas</taxon>
    </lineage>
</organism>
<comment type="caution">
    <text evidence="3">The sequence shown here is derived from an EMBL/GenBank/DDBJ whole genome shotgun (WGS) entry which is preliminary data.</text>
</comment>
<sequence>MSHPAADRIVDLYREGAEDWIAARSTLGQGDLNDAGWLERFAAALPAGGSVLDVGCGHGHPIAASLLARGFRVTGLDTSERLIAHARRTLPNGEWIIGDMRTLEIDRHFDGIIAWCSLFHLTLPDQRLTLPRLLRCGAPGAVVLFNAGGAEGEAIGRWRGEALYHASLSPGDYCGLLDDAGYVIVAPDPDTRVAANTGVWLARRAFVSAE</sequence>
<dbReference type="InterPro" id="IPR029063">
    <property type="entry name" value="SAM-dependent_MTases_sf"/>
</dbReference>
<reference evidence="3 4" key="1">
    <citation type="submission" date="2020-08" db="EMBL/GenBank/DDBJ databases">
        <title>Genomic Encyclopedia of Type Strains, Phase IV (KMG-IV): sequencing the most valuable type-strain genomes for metagenomic binning, comparative biology and taxonomic classification.</title>
        <authorList>
            <person name="Goeker M."/>
        </authorList>
    </citation>
    <scope>NUCLEOTIDE SEQUENCE [LARGE SCALE GENOMIC DNA]</scope>
    <source>
        <strain evidence="3 4">DSM 4737</strain>
    </source>
</reference>
<dbReference type="RefSeq" id="WP_183214164.1">
    <property type="nucleotide sequence ID" value="NZ_JACHOR010000005.1"/>
</dbReference>
<keyword evidence="1 3" id="KW-0808">Transferase</keyword>
<dbReference type="InterPro" id="IPR041698">
    <property type="entry name" value="Methyltransf_25"/>
</dbReference>
<evidence type="ECO:0000256" key="1">
    <source>
        <dbReference type="ARBA" id="ARBA00022679"/>
    </source>
</evidence>
<name>A0A7W9CK78_9CAUL</name>
<dbReference type="GO" id="GO:0032259">
    <property type="term" value="P:methylation"/>
    <property type="evidence" value="ECO:0007669"/>
    <property type="project" value="UniProtKB-KW"/>
</dbReference>
<dbReference type="Gene3D" id="3.40.50.150">
    <property type="entry name" value="Vaccinia Virus protein VP39"/>
    <property type="match status" value="1"/>
</dbReference>
<dbReference type="EMBL" id="JACHOR010000005">
    <property type="protein sequence ID" value="MBB5747157.1"/>
    <property type="molecule type" value="Genomic_DNA"/>
</dbReference>
<evidence type="ECO:0000313" key="4">
    <source>
        <dbReference type="Proteomes" id="UP000545037"/>
    </source>
</evidence>
<dbReference type="Proteomes" id="UP000545037">
    <property type="component" value="Unassembled WGS sequence"/>
</dbReference>
<dbReference type="GO" id="GO:0008168">
    <property type="term" value="F:methyltransferase activity"/>
    <property type="evidence" value="ECO:0007669"/>
    <property type="project" value="UniProtKB-KW"/>
</dbReference>
<evidence type="ECO:0000313" key="3">
    <source>
        <dbReference type="EMBL" id="MBB5747157.1"/>
    </source>
</evidence>
<gene>
    <name evidence="3" type="ORF">GGR13_002778</name>
</gene>
<keyword evidence="4" id="KW-1185">Reference proteome</keyword>
<protein>
    <submittedName>
        <fullName evidence="3">SAM-dependent methyltransferase</fullName>
    </submittedName>
</protein>
<dbReference type="PANTHER" id="PTHR43861">
    <property type="entry name" value="TRANS-ACONITATE 2-METHYLTRANSFERASE-RELATED"/>
    <property type="match status" value="1"/>
</dbReference>
<dbReference type="CDD" id="cd02440">
    <property type="entry name" value="AdoMet_MTases"/>
    <property type="match status" value="1"/>
</dbReference>
<accession>A0A7W9CK78</accession>
<evidence type="ECO:0000259" key="2">
    <source>
        <dbReference type="Pfam" id="PF13649"/>
    </source>
</evidence>
<keyword evidence="3" id="KW-0489">Methyltransferase</keyword>
<feature type="domain" description="Methyltransferase" evidence="2">
    <location>
        <begin position="51"/>
        <end position="140"/>
    </location>
</feature>
<dbReference type="Pfam" id="PF13649">
    <property type="entry name" value="Methyltransf_25"/>
    <property type="match status" value="1"/>
</dbReference>
<dbReference type="SUPFAM" id="SSF53335">
    <property type="entry name" value="S-adenosyl-L-methionine-dependent methyltransferases"/>
    <property type="match status" value="1"/>
</dbReference>